<dbReference type="OrthoDB" id="2990249at2"/>
<comment type="caution">
    <text evidence="1">The sequence shown here is derived from an EMBL/GenBank/DDBJ whole genome shotgun (WGS) entry which is preliminary data.</text>
</comment>
<dbReference type="PATRIC" id="fig|1679170.3.peg.4196"/>
<protein>
    <submittedName>
        <fullName evidence="1">Uncharacterized protein</fullName>
    </submittedName>
</protein>
<reference evidence="2" key="1">
    <citation type="submission" date="2015-07" db="EMBL/GenBank/DDBJ databases">
        <title>Genome sequencing project for genomic taxonomy and phylogenomics of Bacillus-like bacteria.</title>
        <authorList>
            <person name="Liu B."/>
            <person name="Wang J."/>
            <person name="Zhu Y."/>
            <person name="Liu G."/>
            <person name="Chen Q."/>
            <person name="Chen Z."/>
            <person name="Lan J."/>
            <person name="Che J."/>
            <person name="Ge C."/>
            <person name="Shi H."/>
            <person name="Pan Z."/>
            <person name="Liu X."/>
        </authorList>
    </citation>
    <scope>NUCLEOTIDE SEQUENCE [LARGE SCALE GENOMIC DNA]</scope>
    <source>
        <strain evidence="2">FJAT-27997</strain>
    </source>
</reference>
<keyword evidence="2" id="KW-1185">Reference proteome</keyword>
<dbReference type="AlphaFoldDB" id="A0A0K9GXD0"/>
<accession>A0A0K9GXD0</accession>
<gene>
    <name evidence="1" type="ORF">AC625_18500</name>
</gene>
<dbReference type="Proteomes" id="UP000037146">
    <property type="component" value="Unassembled WGS sequence"/>
</dbReference>
<name>A0A0K9GXD0_9BACI</name>
<organism evidence="1 2">
    <name type="scientific">Peribacillus loiseleuriae</name>
    <dbReference type="NCBI Taxonomy" id="1679170"/>
    <lineage>
        <taxon>Bacteria</taxon>
        <taxon>Bacillati</taxon>
        <taxon>Bacillota</taxon>
        <taxon>Bacilli</taxon>
        <taxon>Bacillales</taxon>
        <taxon>Bacillaceae</taxon>
        <taxon>Peribacillus</taxon>
    </lineage>
</organism>
<proteinExistence type="predicted"/>
<dbReference type="RefSeq" id="WP_049682638.1">
    <property type="nucleotide sequence ID" value="NZ_LFZW01000001.1"/>
</dbReference>
<dbReference type="EMBL" id="LFZW01000001">
    <property type="protein sequence ID" value="KMY51290.1"/>
    <property type="molecule type" value="Genomic_DNA"/>
</dbReference>
<evidence type="ECO:0000313" key="1">
    <source>
        <dbReference type="EMBL" id="KMY51290.1"/>
    </source>
</evidence>
<sequence>MFSSKNKEIKDLLETLLQKEIERKINKNENDTTMLHNGQTIINIDHSLSSYALLYLLLGQHSTTGSKDVEENSNFTTKSKLEEISEDITQMQEINKKFYLEVLETLR</sequence>
<evidence type="ECO:0000313" key="2">
    <source>
        <dbReference type="Proteomes" id="UP000037146"/>
    </source>
</evidence>